<dbReference type="EMBL" id="AP018732">
    <property type="protein sequence ID" value="BBE42463.1"/>
    <property type="molecule type" value="Genomic_DNA"/>
</dbReference>
<protein>
    <submittedName>
        <fullName evidence="2">Uncharacterized protein</fullName>
    </submittedName>
</protein>
<sequence>MSTRYPDLYPPPEVQKERKHGAAHITGEIVLVILTILLTVVVWKFVMGYMTWGSGAPAAAIQGANVAGGMLTVTIQNIGAVPIQNASLVYLNGPLARPVPLITALIPPGASAGTSLDVANLTRAAPPYTIMVRVVYANNSTQVLTATAGY</sequence>
<dbReference type="KEGG" id="ccai:NAS2_1074"/>
<keyword evidence="3" id="KW-1185">Reference proteome</keyword>
<keyword evidence="1" id="KW-0472">Membrane</keyword>
<organism evidence="2 3">
    <name type="scientific">Conexivisphaera calida</name>
    <dbReference type="NCBI Taxonomy" id="1874277"/>
    <lineage>
        <taxon>Archaea</taxon>
        <taxon>Nitrososphaerota</taxon>
        <taxon>Conexivisphaeria</taxon>
        <taxon>Conexivisphaerales</taxon>
        <taxon>Conexivisphaeraceae</taxon>
        <taxon>Conexivisphaera</taxon>
    </lineage>
</organism>
<dbReference type="AlphaFoldDB" id="A0A4P2VG69"/>
<dbReference type="Proteomes" id="UP000509448">
    <property type="component" value="Chromosome"/>
</dbReference>
<evidence type="ECO:0000256" key="1">
    <source>
        <dbReference type="SAM" id="Phobius"/>
    </source>
</evidence>
<name>A0A4P2VG69_9ARCH</name>
<dbReference type="GeneID" id="55584885"/>
<feature type="transmembrane region" description="Helical" evidence="1">
    <location>
        <begin position="20"/>
        <end position="43"/>
    </location>
</feature>
<evidence type="ECO:0000313" key="3">
    <source>
        <dbReference type="Proteomes" id="UP000509448"/>
    </source>
</evidence>
<proteinExistence type="predicted"/>
<keyword evidence="1" id="KW-1133">Transmembrane helix</keyword>
<reference evidence="2 3" key="1">
    <citation type="journal article" date="2019" name="ISME J.">
        <title>Isolation and characterization of a thermophilic sulfur- and iron-reducing thaumarchaeote from a terrestrial acidic hot spring.</title>
        <authorList>
            <person name="Kato S."/>
            <person name="Itoh T."/>
            <person name="Yuki M."/>
            <person name="Nagamori M."/>
            <person name="Ohnishi M."/>
            <person name="Uematsu K."/>
            <person name="Suzuki K."/>
            <person name="Takashina T."/>
            <person name="Ohkuma M."/>
        </authorList>
    </citation>
    <scope>NUCLEOTIDE SEQUENCE [LARGE SCALE GENOMIC DNA]</scope>
    <source>
        <strain evidence="2 3">NAS-02</strain>
    </source>
</reference>
<dbReference type="RefSeq" id="WP_174448694.1">
    <property type="nucleotide sequence ID" value="NZ_AP018732.1"/>
</dbReference>
<accession>A0A4P2VG69</accession>
<evidence type="ECO:0000313" key="2">
    <source>
        <dbReference type="EMBL" id="BBE42463.1"/>
    </source>
</evidence>
<gene>
    <name evidence="2" type="ORF">NAS2_1074</name>
</gene>
<keyword evidence="1" id="KW-0812">Transmembrane</keyword>